<keyword evidence="1" id="KW-1133">Transmembrane helix</keyword>
<name>A0A919PYV3_9ACTN</name>
<dbReference type="EMBL" id="BONQ01000204">
    <property type="protein sequence ID" value="GIG52927.1"/>
    <property type="molecule type" value="Genomic_DNA"/>
</dbReference>
<sequence>MRPSRFLLAAGLAGPILFLVIATLAGWLRPGYSARTDAISDLGVGENAWLQNANFLLFGILLVGYAVGFRRAMAPLVGVRTASWGAVVIGAGAVGTVGAVVFPAAPATGLFHFLFGFLIVMVSAVVAACYGGRVFRRVPGWRGLARYSTWTAVVSVALFITTFFVLNPASPMAAAGIGGLVNRTLATVAFAWYAVTAWKLLRMYRRTGPPTVLSDTTMHPFTIGRWASALASGRPTGSGRSTP</sequence>
<evidence type="ECO:0000256" key="1">
    <source>
        <dbReference type="SAM" id="Phobius"/>
    </source>
</evidence>
<comment type="caution">
    <text evidence="2">The sequence shown here is derived from an EMBL/GenBank/DDBJ whole genome shotgun (WGS) entry which is preliminary data.</text>
</comment>
<dbReference type="Proteomes" id="UP000660611">
    <property type="component" value="Unassembled WGS sequence"/>
</dbReference>
<dbReference type="AlphaFoldDB" id="A0A919PYV3"/>
<evidence type="ECO:0000313" key="3">
    <source>
        <dbReference type="Proteomes" id="UP000660611"/>
    </source>
</evidence>
<evidence type="ECO:0000313" key="2">
    <source>
        <dbReference type="EMBL" id="GIG52927.1"/>
    </source>
</evidence>
<feature type="transmembrane region" description="Helical" evidence="1">
    <location>
        <begin position="144"/>
        <end position="166"/>
    </location>
</feature>
<dbReference type="InterPro" id="IPR009339">
    <property type="entry name" value="DUF998"/>
</dbReference>
<accession>A0A919PYV3</accession>
<dbReference type="RefSeq" id="WP_203854533.1">
    <property type="nucleotide sequence ID" value="NZ_BAAAVW010000044.1"/>
</dbReference>
<keyword evidence="1" id="KW-0812">Transmembrane</keyword>
<reference evidence="2" key="1">
    <citation type="submission" date="2021-01" db="EMBL/GenBank/DDBJ databases">
        <title>Whole genome shotgun sequence of Dactylosporangium siamense NBRC 106093.</title>
        <authorList>
            <person name="Komaki H."/>
            <person name="Tamura T."/>
        </authorList>
    </citation>
    <scope>NUCLEOTIDE SEQUENCE</scope>
    <source>
        <strain evidence="2">NBRC 106093</strain>
    </source>
</reference>
<keyword evidence="3" id="KW-1185">Reference proteome</keyword>
<evidence type="ECO:0008006" key="4">
    <source>
        <dbReference type="Google" id="ProtNLM"/>
    </source>
</evidence>
<feature type="transmembrane region" description="Helical" evidence="1">
    <location>
        <begin position="48"/>
        <end position="69"/>
    </location>
</feature>
<gene>
    <name evidence="2" type="ORF">Dsi01nite_109680</name>
</gene>
<protein>
    <recommendedName>
        <fullName evidence="4">DUF998 domain-containing protein</fullName>
    </recommendedName>
</protein>
<dbReference type="Pfam" id="PF06197">
    <property type="entry name" value="DUF998"/>
    <property type="match status" value="1"/>
</dbReference>
<feature type="transmembrane region" description="Helical" evidence="1">
    <location>
        <begin position="110"/>
        <end position="132"/>
    </location>
</feature>
<keyword evidence="1" id="KW-0472">Membrane</keyword>
<feature type="transmembrane region" description="Helical" evidence="1">
    <location>
        <begin position="81"/>
        <end position="104"/>
    </location>
</feature>
<organism evidence="2 3">
    <name type="scientific">Dactylosporangium siamense</name>
    <dbReference type="NCBI Taxonomy" id="685454"/>
    <lineage>
        <taxon>Bacteria</taxon>
        <taxon>Bacillati</taxon>
        <taxon>Actinomycetota</taxon>
        <taxon>Actinomycetes</taxon>
        <taxon>Micromonosporales</taxon>
        <taxon>Micromonosporaceae</taxon>
        <taxon>Dactylosporangium</taxon>
    </lineage>
</organism>
<feature type="transmembrane region" description="Helical" evidence="1">
    <location>
        <begin position="172"/>
        <end position="195"/>
    </location>
</feature>
<feature type="transmembrane region" description="Helical" evidence="1">
    <location>
        <begin position="7"/>
        <end position="28"/>
    </location>
</feature>
<proteinExistence type="predicted"/>